<dbReference type="AlphaFoldDB" id="A0A218YUQ9"/>
<evidence type="ECO:0000256" key="1">
    <source>
        <dbReference type="SAM" id="MobiDB-lite"/>
    </source>
</evidence>
<feature type="compositionally biased region" description="Basic and acidic residues" evidence="1">
    <location>
        <begin position="226"/>
        <end position="235"/>
    </location>
</feature>
<feature type="region of interest" description="Disordered" evidence="1">
    <location>
        <begin position="91"/>
        <end position="261"/>
    </location>
</feature>
<proteinExistence type="predicted"/>
<organism evidence="2 3">
    <name type="scientific">Diplocarpon coronariae</name>
    <dbReference type="NCBI Taxonomy" id="2795749"/>
    <lineage>
        <taxon>Eukaryota</taxon>
        <taxon>Fungi</taxon>
        <taxon>Dikarya</taxon>
        <taxon>Ascomycota</taxon>
        <taxon>Pezizomycotina</taxon>
        <taxon>Leotiomycetes</taxon>
        <taxon>Helotiales</taxon>
        <taxon>Drepanopezizaceae</taxon>
        <taxon>Diplocarpon</taxon>
    </lineage>
</organism>
<gene>
    <name evidence="2" type="ORF">B2J93_2876</name>
</gene>
<comment type="caution">
    <text evidence="2">The sequence shown here is derived from an EMBL/GenBank/DDBJ whole genome shotgun (WGS) entry which is preliminary data.</text>
</comment>
<name>A0A218YUQ9_9HELO</name>
<feature type="compositionally biased region" description="Basic residues" evidence="1">
    <location>
        <begin position="236"/>
        <end position="252"/>
    </location>
</feature>
<dbReference type="EMBL" id="MZNU01000389">
    <property type="protein sequence ID" value="OWO98558.1"/>
    <property type="molecule type" value="Genomic_DNA"/>
</dbReference>
<sequence>MALKEPTKIAKVTKEDPTVILNRLAVAMAKREAMISSWETSSSWSKPRKTQEELDAEDAILFRNEPPHLGVGAPLPAEFLVSEAERSNKSLRAKIFPTKGFKASKARDAQEKAASEKQGMRVESSDEEKGRSSLGRAKKLNSHRKAETVKQPKKRASDSDVSEEGEPKLGTKKKRKIDTNPEGSAEQFGLDTPSKDSEYDQEGLSDFAEPKLEAITALGQESAGKVTEEKPDKDSKQRKKLKKKERRLRRKFKEQEATKVV</sequence>
<dbReference type="OrthoDB" id="3438340at2759"/>
<feature type="compositionally biased region" description="Basic and acidic residues" evidence="1">
    <location>
        <begin position="105"/>
        <end position="131"/>
    </location>
</feature>
<accession>A0A218YUQ9</accession>
<dbReference type="Proteomes" id="UP000242519">
    <property type="component" value="Unassembled WGS sequence"/>
</dbReference>
<reference evidence="2 3" key="1">
    <citation type="submission" date="2017-04" db="EMBL/GenBank/DDBJ databases">
        <title>Draft genome sequence of Marssonina coronaria NL1: causal agent of apple blotch.</title>
        <authorList>
            <person name="Cheng Q."/>
        </authorList>
    </citation>
    <scope>NUCLEOTIDE SEQUENCE [LARGE SCALE GENOMIC DNA]</scope>
    <source>
        <strain evidence="2 3">NL1</strain>
    </source>
</reference>
<evidence type="ECO:0000313" key="3">
    <source>
        <dbReference type="Proteomes" id="UP000242519"/>
    </source>
</evidence>
<evidence type="ECO:0000313" key="2">
    <source>
        <dbReference type="EMBL" id="OWO98558.1"/>
    </source>
</evidence>
<dbReference type="InParanoid" id="A0A218YUQ9"/>
<keyword evidence="3" id="KW-1185">Reference proteome</keyword>
<feature type="compositionally biased region" description="Basic and acidic residues" evidence="1">
    <location>
        <begin position="144"/>
        <end position="158"/>
    </location>
</feature>
<protein>
    <submittedName>
        <fullName evidence="2">Uncharacterized protein</fullName>
    </submittedName>
</protein>